<evidence type="ECO:0000256" key="8">
    <source>
        <dbReference type="PROSITE-ProRule" id="PRU00169"/>
    </source>
</evidence>
<dbReference type="GO" id="GO:0004673">
    <property type="term" value="F:protein histidine kinase activity"/>
    <property type="evidence" value="ECO:0007669"/>
    <property type="project" value="UniProtKB-EC"/>
</dbReference>
<feature type="domain" description="Response regulatory" evidence="11">
    <location>
        <begin position="7"/>
        <end position="121"/>
    </location>
</feature>
<dbReference type="InterPro" id="IPR005467">
    <property type="entry name" value="His_kinase_dom"/>
</dbReference>
<dbReference type="InterPro" id="IPR011495">
    <property type="entry name" value="Sig_transdc_His_kin_sub2_dim/P"/>
</dbReference>
<evidence type="ECO:0000256" key="7">
    <source>
        <dbReference type="ARBA" id="ARBA00022840"/>
    </source>
</evidence>
<comment type="caution">
    <text evidence="12">The sequence shown here is derived from an EMBL/GenBank/DDBJ whole genome shotgun (WGS) entry which is preliminary data.</text>
</comment>
<dbReference type="EC" id="2.7.13.3" evidence="2"/>
<feature type="coiled-coil region" evidence="9">
    <location>
        <begin position="117"/>
        <end position="153"/>
    </location>
</feature>
<keyword evidence="13" id="KW-1185">Reference proteome</keyword>
<reference evidence="13" key="1">
    <citation type="journal article" date="2019" name="Int. J. Syst. Evol. Microbiol.">
        <title>The Global Catalogue of Microorganisms (GCM) 10K type strain sequencing project: providing services to taxonomists for standard genome sequencing and annotation.</title>
        <authorList>
            <consortium name="The Broad Institute Genomics Platform"/>
            <consortium name="The Broad Institute Genome Sequencing Center for Infectious Disease"/>
            <person name="Wu L."/>
            <person name="Ma J."/>
        </authorList>
    </citation>
    <scope>NUCLEOTIDE SEQUENCE [LARGE SCALE GENOMIC DNA]</scope>
    <source>
        <strain evidence="13">CGMCC 1.16326</strain>
    </source>
</reference>
<dbReference type="InterPro" id="IPR003594">
    <property type="entry name" value="HATPase_dom"/>
</dbReference>
<dbReference type="InterPro" id="IPR011006">
    <property type="entry name" value="CheY-like_superfamily"/>
</dbReference>
<dbReference type="SUPFAM" id="SSF55874">
    <property type="entry name" value="ATPase domain of HSP90 chaperone/DNA topoisomerase II/histidine kinase"/>
    <property type="match status" value="1"/>
</dbReference>
<proteinExistence type="predicted"/>
<dbReference type="SMART" id="SM00387">
    <property type="entry name" value="HATPase_c"/>
    <property type="match status" value="1"/>
</dbReference>
<keyword evidence="4 12" id="KW-0808">Transferase</keyword>
<accession>A0ABW0H979</accession>
<evidence type="ECO:0000256" key="4">
    <source>
        <dbReference type="ARBA" id="ARBA00022679"/>
    </source>
</evidence>
<evidence type="ECO:0000256" key="5">
    <source>
        <dbReference type="ARBA" id="ARBA00022741"/>
    </source>
</evidence>
<keyword evidence="9" id="KW-0175">Coiled coil</keyword>
<dbReference type="Pfam" id="PF02518">
    <property type="entry name" value="HATPase_c"/>
    <property type="match status" value="1"/>
</dbReference>
<dbReference type="PANTHER" id="PTHR41523">
    <property type="entry name" value="TWO-COMPONENT SYSTEM SENSOR PROTEIN"/>
    <property type="match status" value="1"/>
</dbReference>
<name>A0ABW0H979_9HYPH</name>
<dbReference type="InterPro" id="IPR001789">
    <property type="entry name" value="Sig_transdc_resp-reg_receiver"/>
</dbReference>
<organism evidence="12 13">
    <name type="scientific">Bosea vestrisii</name>
    <dbReference type="NCBI Taxonomy" id="151416"/>
    <lineage>
        <taxon>Bacteria</taxon>
        <taxon>Pseudomonadati</taxon>
        <taxon>Pseudomonadota</taxon>
        <taxon>Alphaproteobacteria</taxon>
        <taxon>Hyphomicrobiales</taxon>
        <taxon>Boseaceae</taxon>
        <taxon>Bosea</taxon>
    </lineage>
</organism>
<sequence>MPNRIIKALYIDDDAALGRLVQRILGRRGYQVDHVTTAEAGFTRLANGDIDVVILDHDLGTTSGLAVLEDLRAREQAPPVVYVTASTELSIAVQALKTGAVDYVVKAIGDGFEVLLVAALEQAVERARLMRAKEEAELQVRQAKDRAEMLLAEVNHRVANSLALVGSLVRMQAGAVTEPGAKAALAETQARITAIANLHRSLYTSTDVQQVDLAAYLETLVGELGNSITASGKTPIVRLDAEPVSIKTDRAVSVGMIATELVTNALKYAYPVGDGEVRVSVARSPSNQITLSVADDGIGWTGEGAAKGSGLGAKIIAAMSKSLGATLQYRSQPIGTLASITFDEQLG</sequence>
<dbReference type="RefSeq" id="WP_377007330.1">
    <property type="nucleotide sequence ID" value="NZ_JBHSLV010000012.1"/>
</dbReference>
<keyword evidence="5" id="KW-0547">Nucleotide-binding</keyword>
<keyword evidence="7" id="KW-0067">ATP-binding</keyword>
<feature type="modified residue" description="4-aspartylphosphate" evidence="8">
    <location>
        <position position="56"/>
    </location>
</feature>
<feature type="domain" description="Histidine kinase" evidence="10">
    <location>
        <begin position="153"/>
        <end position="346"/>
    </location>
</feature>
<evidence type="ECO:0000259" key="11">
    <source>
        <dbReference type="PROSITE" id="PS50110"/>
    </source>
</evidence>
<evidence type="ECO:0000259" key="10">
    <source>
        <dbReference type="PROSITE" id="PS50109"/>
    </source>
</evidence>
<dbReference type="PROSITE" id="PS50109">
    <property type="entry name" value="HIS_KIN"/>
    <property type="match status" value="1"/>
</dbReference>
<gene>
    <name evidence="12" type="ORF">ACFPPC_07740</name>
</gene>
<evidence type="ECO:0000256" key="3">
    <source>
        <dbReference type="ARBA" id="ARBA00022553"/>
    </source>
</evidence>
<evidence type="ECO:0000256" key="2">
    <source>
        <dbReference type="ARBA" id="ARBA00012438"/>
    </source>
</evidence>
<protein>
    <recommendedName>
        <fullName evidence="2">histidine kinase</fullName>
        <ecNumber evidence="2">2.7.13.3</ecNumber>
    </recommendedName>
</protein>
<keyword evidence="6 12" id="KW-0418">Kinase</keyword>
<evidence type="ECO:0000313" key="13">
    <source>
        <dbReference type="Proteomes" id="UP001596104"/>
    </source>
</evidence>
<dbReference type="SUPFAM" id="SSF52172">
    <property type="entry name" value="CheY-like"/>
    <property type="match status" value="1"/>
</dbReference>
<comment type="catalytic activity">
    <reaction evidence="1">
        <text>ATP + protein L-histidine = ADP + protein N-phospho-L-histidine.</text>
        <dbReference type="EC" id="2.7.13.3"/>
    </reaction>
</comment>
<dbReference type="PROSITE" id="PS50110">
    <property type="entry name" value="RESPONSE_REGULATORY"/>
    <property type="match status" value="1"/>
</dbReference>
<dbReference type="PANTHER" id="PTHR41523:SF8">
    <property type="entry name" value="ETHYLENE RESPONSE SENSOR PROTEIN"/>
    <property type="match status" value="1"/>
</dbReference>
<keyword evidence="3 8" id="KW-0597">Phosphoprotein</keyword>
<dbReference type="EMBL" id="JBHSLV010000012">
    <property type="protein sequence ID" value="MFC5392529.1"/>
    <property type="molecule type" value="Genomic_DNA"/>
</dbReference>
<dbReference type="CDD" id="cd00156">
    <property type="entry name" value="REC"/>
    <property type="match status" value="1"/>
</dbReference>
<dbReference type="Proteomes" id="UP001596104">
    <property type="component" value="Unassembled WGS sequence"/>
</dbReference>
<dbReference type="Gene3D" id="3.30.565.10">
    <property type="entry name" value="Histidine kinase-like ATPase, C-terminal domain"/>
    <property type="match status" value="1"/>
</dbReference>
<dbReference type="Pfam" id="PF00072">
    <property type="entry name" value="Response_reg"/>
    <property type="match status" value="1"/>
</dbReference>
<dbReference type="Gene3D" id="3.30.450.20">
    <property type="entry name" value="PAS domain"/>
    <property type="match status" value="1"/>
</dbReference>
<dbReference type="SMART" id="SM00448">
    <property type="entry name" value="REC"/>
    <property type="match status" value="1"/>
</dbReference>
<evidence type="ECO:0000256" key="9">
    <source>
        <dbReference type="SAM" id="Coils"/>
    </source>
</evidence>
<dbReference type="Gene3D" id="3.40.50.2300">
    <property type="match status" value="1"/>
</dbReference>
<evidence type="ECO:0000256" key="6">
    <source>
        <dbReference type="ARBA" id="ARBA00022777"/>
    </source>
</evidence>
<dbReference type="InterPro" id="IPR036890">
    <property type="entry name" value="HATPase_C_sf"/>
</dbReference>
<dbReference type="Pfam" id="PF07568">
    <property type="entry name" value="HisKA_2"/>
    <property type="match status" value="1"/>
</dbReference>
<evidence type="ECO:0000256" key="1">
    <source>
        <dbReference type="ARBA" id="ARBA00000085"/>
    </source>
</evidence>
<evidence type="ECO:0000313" key="12">
    <source>
        <dbReference type="EMBL" id="MFC5392529.1"/>
    </source>
</evidence>